<protein>
    <submittedName>
        <fullName evidence="1">Uncharacterized protein</fullName>
    </submittedName>
</protein>
<comment type="caution">
    <text evidence="1">The sequence shown here is derived from an EMBL/GenBank/DDBJ whole genome shotgun (WGS) entry which is preliminary data.</text>
</comment>
<dbReference type="EMBL" id="LXQA010871119">
    <property type="protein sequence ID" value="MCI74927.1"/>
    <property type="molecule type" value="Genomic_DNA"/>
</dbReference>
<sequence>MSPGDVLARSVASCRQLSLSTGQLSDVLSPPVA</sequence>
<evidence type="ECO:0000313" key="2">
    <source>
        <dbReference type="Proteomes" id="UP000265520"/>
    </source>
</evidence>
<keyword evidence="2" id="KW-1185">Reference proteome</keyword>
<name>A0A392UQB6_9FABA</name>
<organism evidence="1 2">
    <name type="scientific">Trifolium medium</name>
    <dbReference type="NCBI Taxonomy" id="97028"/>
    <lineage>
        <taxon>Eukaryota</taxon>
        <taxon>Viridiplantae</taxon>
        <taxon>Streptophyta</taxon>
        <taxon>Embryophyta</taxon>
        <taxon>Tracheophyta</taxon>
        <taxon>Spermatophyta</taxon>
        <taxon>Magnoliopsida</taxon>
        <taxon>eudicotyledons</taxon>
        <taxon>Gunneridae</taxon>
        <taxon>Pentapetalae</taxon>
        <taxon>rosids</taxon>
        <taxon>fabids</taxon>
        <taxon>Fabales</taxon>
        <taxon>Fabaceae</taxon>
        <taxon>Papilionoideae</taxon>
        <taxon>50 kb inversion clade</taxon>
        <taxon>NPAAA clade</taxon>
        <taxon>Hologalegina</taxon>
        <taxon>IRL clade</taxon>
        <taxon>Trifolieae</taxon>
        <taxon>Trifolium</taxon>
    </lineage>
</organism>
<feature type="non-terminal residue" evidence="1">
    <location>
        <position position="33"/>
    </location>
</feature>
<dbReference type="Proteomes" id="UP000265520">
    <property type="component" value="Unassembled WGS sequence"/>
</dbReference>
<proteinExistence type="predicted"/>
<evidence type="ECO:0000313" key="1">
    <source>
        <dbReference type="EMBL" id="MCI74927.1"/>
    </source>
</evidence>
<reference evidence="1 2" key="1">
    <citation type="journal article" date="2018" name="Front. Plant Sci.">
        <title>Red Clover (Trifolium pratense) and Zigzag Clover (T. medium) - A Picture of Genomic Similarities and Differences.</title>
        <authorList>
            <person name="Dluhosova J."/>
            <person name="Istvanek J."/>
            <person name="Nedelnik J."/>
            <person name="Repkova J."/>
        </authorList>
    </citation>
    <scope>NUCLEOTIDE SEQUENCE [LARGE SCALE GENOMIC DNA]</scope>
    <source>
        <strain evidence="2">cv. 10/8</strain>
        <tissue evidence="1">Leaf</tissue>
    </source>
</reference>
<dbReference type="AlphaFoldDB" id="A0A392UQB6"/>
<accession>A0A392UQB6</accession>